<feature type="transmembrane region" description="Helical" evidence="18">
    <location>
        <begin position="61"/>
        <end position="80"/>
    </location>
</feature>
<evidence type="ECO:0000313" key="19">
    <source>
        <dbReference type="Ensembl" id="ENSACAP00000028358.1"/>
    </source>
</evidence>
<keyword evidence="13" id="KW-0496">Mitochondrion</keyword>
<evidence type="ECO:0000256" key="1">
    <source>
        <dbReference type="ARBA" id="ARBA00003195"/>
    </source>
</evidence>
<dbReference type="PANTHER" id="PTHR15083:SF0">
    <property type="entry name" value="NADH DEHYDROGENASE [UBIQUINONE] 1 BETA SUBCOMPLEX SUBUNIT 6"/>
    <property type="match status" value="1"/>
</dbReference>
<feature type="region of interest" description="Disordered" evidence="17">
    <location>
        <begin position="1"/>
        <end position="25"/>
    </location>
</feature>
<comment type="similarity">
    <text evidence="3">Belongs to the complex I NDUFB6 subunit family.</text>
</comment>
<evidence type="ECO:0000256" key="17">
    <source>
        <dbReference type="SAM" id="MobiDB-lite"/>
    </source>
</evidence>
<dbReference type="GeneTree" id="ENSGT00390000007535"/>
<evidence type="ECO:0000256" key="2">
    <source>
        <dbReference type="ARBA" id="ARBA00004298"/>
    </source>
</evidence>
<keyword evidence="6" id="KW-0813">Transport</keyword>
<evidence type="ECO:0000256" key="15">
    <source>
        <dbReference type="ARBA" id="ARBA00029949"/>
    </source>
</evidence>
<comment type="subcellular location">
    <subcellularLocation>
        <location evidence="2">Mitochondrion inner membrane</location>
        <topology evidence="2">Single-pass membrane protein</topology>
        <orientation evidence="2">Matrix side</orientation>
    </subcellularLocation>
</comment>
<dbReference type="GO" id="GO:0006120">
    <property type="term" value="P:mitochondrial electron transport, NADH to ubiquinone"/>
    <property type="evidence" value="ECO:0007669"/>
    <property type="project" value="InterPro"/>
</dbReference>
<keyword evidence="10" id="KW-0249">Electron transport</keyword>
<dbReference type="GO" id="GO:0045271">
    <property type="term" value="C:respiratory chain complex I"/>
    <property type="evidence" value="ECO:0000318"/>
    <property type="project" value="GO_Central"/>
</dbReference>
<dbReference type="GO" id="GO:0042775">
    <property type="term" value="P:mitochondrial ATP synthesis coupled electron transport"/>
    <property type="evidence" value="ECO:0000318"/>
    <property type="project" value="GO_Central"/>
</dbReference>
<evidence type="ECO:0000256" key="12">
    <source>
        <dbReference type="ARBA" id="ARBA00022990"/>
    </source>
</evidence>
<evidence type="ECO:0000313" key="20">
    <source>
        <dbReference type="Proteomes" id="UP000001646"/>
    </source>
</evidence>
<evidence type="ECO:0000256" key="9">
    <source>
        <dbReference type="ARBA" id="ARBA00022792"/>
    </source>
</evidence>
<evidence type="ECO:0000256" key="3">
    <source>
        <dbReference type="ARBA" id="ARBA00007771"/>
    </source>
</evidence>
<feature type="compositionally biased region" description="Polar residues" evidence="17">
    <location>
        <begin position="1"/>
        <end position="10"/>
    </location>
</feature>
<evidence type="ECO:0000256" key="7">
    <source>
        <dbReference type="ARBA" id="ARBA00022660"/>
    </source>
</evidence>
<evidence type="ECO:0000256" key="14">
    <source>
        <dbReference type="ARBA" id="ARBA00023136"/>
    </source>
</evidence>
<dbReference type="PANTHER" id="PTHR15083">
    <property type="entry name" value="NADH DEHYDROGENASE [UBIQUINONE] 1 BETA SUBCOMPLEX SUBUNIT 6"/>
    <property type="match status" value="1"/>
</dbReference>
<protein>
    <recommendedName>
        <fullName evidence="5">NADH dehydrogenase [ubiquinone] 1 beta subcomplex subunit 6</fullName>
    </recommendedName>
    <alternativeName>
        <fullName evidence="16">Complex I-B17</fullName>
    </alternativeName>
    <alternativeName>
        <fullName evidence="15">NADH-ubiquinone oxidoreductase B17 subunit</fullName>
    </alternativeName>
</protein>
<evidence type="ECO:0000256" key="13">
    <source>
        <dbReference type="ARBA" id="ARBA00023128"/>
    </source>
</evidence>
<name>A0A803SZG8_ANOCA</name>
<keyword evidence="20" id="KW-1185">Reference proteome</keyword>
<evidence type="ECO:0000256" key="11">
    <source>
        <dbReference type="ARBA" id="ARBA00022989"/>
    </source>
</evidence>
<evidence type="ECO:0000256" key="6">
    <source>
        <dbReference type="ARBA" id="ARBA00022448"/>
    </source>
</evidence>
<evidence type="ECO:0000256" key="10">
    <source>
        <dbReference type="ARBA" id="ARBA00022982"/>
    </source>
</evidence>
<keyword evidence="14 18" id="KW-0472">Membrane</keyword>
<keyword evidence="12" id="KW-0007">Acetylation</keyword>
<accession>A0A803SZG8</accession>
<dbReference type="Ensembl" id="ENSACAT00000038934.1">
    <property type="protein sequence ID" value="ENSACAP00000028358.1"/>
    <property type="gene ID" value="ENSACAG00000036329.1"/>
</dbReference>
<proteinExistence type="inferred from homology"/>
<evidence type="ECO:0000256" key="4">
    <source>
        <dbReference type="ARBA" id="ARBA00011533"/>
    </source>
</evidence>
<keyword evidence="8 18" id="KW-0812">Transmembrane</keyword>
<dbReference type="AlphaFoldDB" id="A0A803SZG8"/>
<evidence type="ECO:0000256" key="5">
    <source>
        <dbReference type="ARBA" id="ARBA00018675"/>
    </source>
</evidence>
<organism evidence="19 20">
    <name type="scientific">Anolis carolinensis</name>
    <name type="common">Green anole</name>
    <name type="synonym">American chameleon</name>
    <dbReference type="NCBI Taxonomy" id="28377"/>
    <lineage>
        <taxon>Eukaryota</taxon>
        <taxon>Metazoa</taxon>
        <taxon>Chordata</taxon>
        <taxon>Craniata</taxon>
        <taxon>Vertebrata</taxon>
        <taxon>Euteleostomi</taxon>
        <taxon>Lepidosauria</taxon>
        <taxon>Squamata</taxon>
        <taxon>Bifurcata</taxon>
        <taxon>Unidentata</taxon>
        <taxon>Episquamata</taxon>
        <taxon>Toxicofera</taxon>
        <taxon>Iguania</taxon>
        <taxon>Dactyloidae</taxon>
        <taxon>Anolis</taxon>
    </lineage>
</organism>
<evidence type="ECO:0000256" key="18">
    <source>
        <dbReference type="SAM" id="Phobius"/>
    </source>
</evidence>
<dbReference type="Proteomes" id="UP000001646">
    <property type="component" value="Chromosome 4"/>
</dbReference>
<feature type="compositionally biased region" description="Basic and acidic residues" evidence="17">
    <location>
        <begin position="11"/>
        <end position="25"/>
    </location>
</feature>
<keyword evidence="9" id="KW-0999">Mitochondrion inner membrane</keyword>
<dbReference type="InParanoid" id="A0A803SZG8"/>
<comment type="subunit">
    <text evidence="4">Complex I is composed of 45 different subunits.</text>
</comment>
<dbReference type="InterPro" id="IPR019174">
    <property type="entry name" value="NADH_DH_b-subcmplx_su6"/>
</dbReference>
<keyword evidence="7" id="KW-0679">Respiratory chain</keyword>
<sequence length="121" mass="14292">SSVYNPFEKTQQQHEKRRDLDQHDVRRRERYAQELRKGSTGENFLKPGGLWRTQVYKTYKAGAFVFTGILVPFWLTHYYIKYHLLYQPYGVVVSKPKIFPGDTILETNEVVPPLEIPDSHH</sequence>
<evidence type="ECO:0000256" key="8">
    <source>
        <dbReference type="ARBA" id="ARBA00022692"/>
    </source>
</evidence>
<comment type="function">
    <text evidence="1">Accessory subunit of the mitochondrial membrane respiratory chain NADH dehydrogenase (Complex I), that is believed not to be involved in catalysis. Complex I functions in the transfer of electrons from NADH to the respiratory chain. The immediate electron acceptor for the enzyme is believed to be ubiquinone.</text>
</comment>
<reference evidence="19 20" key="1">
    <citation type="submission" date="2009-12" db="EMBL/GenBank/DDBJ databases">
        <title>The Genome Sequence of Anolis carolinensis (Green Anole Lizard).</title>
        <authorList>
            <consortium name="The Genome Sequencing Platform"/>
            <person name="Di Palma F."/>
            <person name="Alfoldi J."/>
            <person name="Heiman D."/>
            <person name="Young S."/>
            <person name="Grabherr M."/>
            <person name="Johnson J."/>
            <person name="Lander E.S."/>
            <person name="Lindblad-Toh K."/>
        </authorList>
    </citation>
    <scope>NUCLEOTIDE SEQUENCE [LARGE SCALE GENOMIC DNA]</scope>
    <source>
        <strain evidence="19 20">JBL SC #1</strain>
    </source>
</reference>
<dbReference type="Pfam" id="PF09782">
    <property type="entry name" value="NDUF_B6"/>
    <property type="match status" value="1"/>
</dbReference>
<evidence type="ECO:0000256" key="16">
    <source>
        <dbReference type="ARBA" id="ARBA00030214"/>
    </source>
</evidence>
<reference evidence="19" key="2">
    <citation type="submission" date="2025-08" db="UniProtKB">
        <authorList>
            <consortium name="Ensembl"/>
        </authorList>
    </citation>
    <scope>IDENTIFICATION</scope>
</reference>
<keyword evidence="11 18" id="KW-1133">Transmembrane helix</keyword>
<reference evidence="19" key="3">
    <citation type="submission" date="2025-09" db="UniProtKB">
        <authorList>
            <consortium name="Ensembl"/>
        </authorList>
    </citation>
    <scope>IDENTIFICATION</scope>
</reference>
<dbReference type="GO" id="GO:0005743">
    <property type="term" value="C:mitochondrial inner membrane"/>
    <property type="evidence" value="ECO:0007669"/>
    <property type="project" value="UniProtKB-SubCell"/>
</dbReference>